<feature type="transmembrane region" description="Helical" evidence="1">
    <location>
        <begin position="71"/>
        <end position="91"/>
    </location>
</feature>
<feature type="transmembrane region" description="Helical" evidence="1">
    <location>
        <begin position="132"/>
        <end position="152"/>
    </location>
</feature>
<gene>
    <name evidence="2" type="ORF">QC762_101120</name>
</gene>
<feature type="transmembrane region" description="Helical" evidence="1">
    <location>
        <begin position="97"/>
        <end position="120"/>
    </location>
</feature>
<protein>
    <recommendedName>
        <fullName evidence="4">Transporter</fullName>
    </recommendedName>
</protein>
<evidence type="ECO:0000256" key="1">
    <source>
        <dbReference type="SAM" id="Phobius"/>
    </source>
</evidence>
<dbReference type="Proteomes" id="UP001323405">
    <property type="component" value="Unassembled WGS sequence"/>
</dbReference>
<reference evidence="2 3" key="1">
    <citation type="journal article" date="2023" name="bioRxiv">
        <title>High-quality genome assemblies of four members of thePodospora anserinaspecies complex.</title>
        <authorList>
            <person name="Ament-Velasquez S.L."/>
            <person name="Vogan A.A."/>
            <person name="Wallerman O."/>
            <person name="Hartmann F."/>
            <person name="Gautier V."/>
            <person name="Silar P."/>
            <person name="Giraud T."/>
            <person name="Johannesson H."/>
        </authorList>
    </citation>
    <scope>NUCLEOTIDE SEQUENCE [LARGE SCALE GENOMIC DNA]</scope>
    <source>
        <strain evidence="2 3">CBS 415.72m</strain>
    </source>
</reference>
<feature type="transmembrane region" description="Helical" evidence="1">
    <location>
        <begin position="189"/>
        <end position="209"/>
    </location>
</feature>
<evidence type="ECO:0000313" key="2">
    <source>
        <dbReference type="EMBL" id="KAK4658350.1"/>
    </source>
</evidence>
<comment type="caution">
    <text evidence="2">The sequence shown here is derived from an EMBL/GenBank/DDBJ whole genome shotgun (WGS) entry which is preliminary data.</text>
</comment>
<proteinExistence type="predicted"/>
<sequence length="315" mass="32713">MSLATSQCVYSQIQRYSLRRQKPRGLEEQVAIFVATRIFDVGLTTAAAVAAAAAGANAMGVPLTSDMLRHAAIGGAIKAAAMAVAGLIMLAPQNTPLIVLMTLLGTSIGSNALAVVAVANRIFGTDQAPNQLIIAAVVASIPLSFCFVYYYGAFRVPITFTSIAFDVLGAYTFVRMAENLGHPICPPRPALVAGAVFGAVFSGAITLLGCCVIGKSRTIPISDFSGNGHASGSALTTCCGNRVYVNVQSTEYARGQGVVGSRNTFTNGTIYNSAHGIGVYWDPGSVHGGLTFNTHSTRDCTTSTGTSNMTRIVMA</sequence>
<keyword evidence="3" id="KW-1185">Reference proteome</keyword>
<feature type="transmembrane region" description="Helical" evidence="1">
    <location>
        <begin position="30"/>
        <end position="59"/>
    </location>
</feature>
<keyword evidence="1" id="KW-0472">Membrane</keyword>
<name>A0ABR0GRF7_9PEZI</name>
<evidence type="ECO:0008006" key="4">
    <source>
        <dbReference type="Google" id="ProtNLM"/>
    </source>
</evidence>
<keyword evidence="1" id="KW-0812">Transmembrane</keyword>
<evidence type="ECO:0000313" key="3">
    <source>
        <dbReference type="Proteomes" id="UP001323405"/>
    </source>
</evidence>
<organism evidence="2 3">
    <name type="scientific">Podospora pseudocomata</name>
    <dbReference type="NCBI Taxonomy" id="2093779"/>
    <lineage>
        <taxon>Eukaryota</taxon>
        <taxon>Fungi</taxon>
        <taxon>Dikarya</taxon>
        <taxon>Ascomycota</taxon>
        <taxon>Pezizomycotina</taxon>
        <taxon>Sordariomycetes</taxon>
        <taxon>Sordariomycetidae</taxon>
        <taxon>Sordariales</taxon>
        <taxon>Podosporaceae</taxon>
        <taxon>Podospora</taxon>
    </lineage>
</organism>
<dbReference type="EMBL" id="JAFFHA010000002">
    <property type="protein sequence ID" value="KAK4658350.1"/>
    <property type="molecule type" value="Genomic_DNA"/>
</dbReference>
<dbReference type="RefSeq" id="XP_062747322.1">
    <property type="nucleotide sequence ID" value="XM_062884490.1"/>
</dbReference>
<accession>A0ABR0GRF7</accession>
<dbReference type="GeneID" id="87904397"/>
<keyword evidence="1" id="KW-1133">Transmembrane helix</keyword>